<protein>
    <submittedName>
        <fullName evidence="2">Uncharacterized protein</fullName>
    </submittedName>
</protein>
<dbReference type="OrthoDB" id="3444506at2"/>
<dbReference type="Proteomes" id="UP000305238">
    <property type="component" value="Unassembled WGS sequence"/>
</dbReference>
<accession>A0A5S4H9R3</accession>
<evidence type="ECO:0000313" key="3">
    <source>
        <dbReference type="Proteomes" id="UP000305238"/>
    </source>
</evidence>
<dbReference type="RefSeq" id="WP_138633602.1">
    <property type="nucleotide sequence ID" value="NZ_VCKZ01000009.1"/>
</dbReference>
<gene>
    <name evidence="2" type="ORF">ETD96_02970</name>
</gene>
<comment type="caution">
    <text evidence="2">The sequence shown here is derived from an EMBL/GenBank/DDBJ whole genome shotgun (WGS) entry which is preliminary data.</text>
</comment>
<feature type="compositionally biased region" description="Basic and acidic residues" evidence="1">
    <location>
        <begin position="15"/>
        <end position="29"/>
    </location>
</feature>
<feature type="region of interest" description="Disordered" evidence="1">
    <location>
        <begin position="1"/>
        <end position="452"/>
    </location>
</feature>
<feature type="compositionally biased region" description="Basic and acidic residues" evidence="1">
    <location>
        <begin position="138"/>
        <end position="151"/>
    </location>
</feature>
<dbReference type="AlphaFoldDB" id="A0A5S4H9R3"/>
<organism evidence="2 3">
    <name type="scientific">Actinomadura geliboluensis</name>
    <dbReference type="NCBI Taxonomy" id="882440"/>
    <lineage>
        <taxon>Bacteria</taxon>
        <taxon>Bacillati</taxon>
        <taxon>Actinomycetota</taxon>
        <taxon>Actinomycetes</taxon>
        <taxon>Streptosporangiales</taxon>
        <taxon>Thermomonosporaceae</taxon>
        <taxon>Actinomadura</taxon>
    </lineage>
</organism>
<feature type="compositionally biased region" description="Basic and acidic residues" evidence="1">
    <location>
        <begin position="433"/>
        <end position="452"/>
    </location>
</feature>
<evidence type="ECO:0000313" key="2">
    <source>
        <dbReference type="EMBL" id="TMR41973.1"/>
    </source>
</evidence>
<proteinExistence type="predicted"/>
<feature type="compositionally biased region" description="Polar residues" evidence="1">
    <location>
        <begin position="153"/>
        <end position="169"/>
    </location>
</feature>
<dbReference type="EMBL" id="VCKZ01000009">
    <property type="protein sequence ID" value="TMR41973.1"/>
    <property type="molecule type" value="Genomic_DNA"/>
</dbReference>
<feature type="compositionally biased region" description="Basic and acidic residues" evidence="1">
    <location>
        <begin position="316"/>
        <end position="338"/>
    </location>
</feature>
<evidence type="ECO:0000256" key="1">
    <source>
        <dbReference type="SAM" id="MobiDB-lite"/>
    </source>
</evidence>
<name>A0A5S4H9R3_9ACTN</name>
<feature type="compositionally biased region" description="Basic and acidic residues" evidence="1">
    <location>
        <begin position="86"/>
        <end position="100"/>
    </location>
</feature>
<feature type="compositionally biased region" description="Polar residues" evidence="1">
    <location>
        <begin position="30"/>
        <end position="39"/>
    </location>
</feature>
<feature type="compositionally biased region" description="Basic and acidic residues" evidence="1">
    <location>
        <begin position="61"/>
        <end position="79"/>
    </location>
</feature>
<sequence>MPADNPGSPGQPSRLESRARTRQDQEQNKTQDASSSSTAGLEGGGRDDRPGPQQSETGGQKADDTDAGRDVREAGKGEHAPANAEGTRDDEREPEARPRDTGTPTNEVLGRDEPGDRDRPVPQLSGEQTGNRVPEAPRPQDQEHEPLRRQEAAASTESRTAPDTQQPPQGTDKPSDGSGAQGSAPQEGGTDSAPGAPESRGRDANPVGDSEPKAPTVDGPTDNGPASPSAAAEAGDEQPLSQQQDRPAAEQPTGQSQDSQRPLPAEEQAEADRRQDGAVEQGTEIQEPLGDPEDPNSETGDRQTTDNPPPSSGETADNHGTQEPHAEDDGDRGKKAEDDGTEQDPNETNETNPEAHPNPILSDVYTDSSGQVHIEPRYGREQTSQPGTELARTEPETTEPAELPTREDLDPVGAQGGDAGRGELRDPDDDPENRDVREHDPERPRSPKDIRREMLRASAELQDAANDVAKPAFKQLDSRPPQTQPCAVRDISDRISSVDQPIKAGDAMIGAVSSIVVTVELLRRGVAILKRYTGREHASN</sequence>
<feature type="compositionally biased region" description="Basic and acidic residues" evidence="1">
    <location>
        <begin position="109"/>
        <end position="120"/>
    </location>
</feature>
<feature type="compositionally biased region" description="Low complexity" evidence="1">
    <location>
        <begin position="224"/>
        <end position="233"/>
    </location>
</feature>
<reference evidence="2 3" key="1">
    <citation type="submission" date="2019-05" db="EMBL/GenBank/DDBJ databases">
        <title>Draft genome sequence of Actinomadura geliboluensis A8036.</title>
        <authorList>
            <person name="Saricaoglu S."/>
            <person name="Isik K."/>
        </authorList>
    </citation>
    <scope>NUCLEOTIDE SEQUENCE [LARGE SCALE GENOMIC DNA]</scope>
    <source>
        <strain evidence="2 3">A8036</strain>
    </source>
</reference>
<keyword evidence="3" id="KW-1185">Reference proteome</keyword>